<dbReference type="SMART" id="SM00256">
    <property type="entry name" value="FBOX"/>
    <property type="match status" value="1"/>
</dbReference>
<dbReference type="Proteomes" id="UP000014500">
    <property type="component" value="Unassembled WGS sequence"/>
</dbReference>
<reference evidence="2" key="2">
    <citation type="submission" date="2015-02" db="UniProtKB">
        <authorList>
            <consortium name="EnsemblMetazoa"/>
        </authorList>
    </citation>
    <scope>IDENTIFICATION</scope>
</reference>
<evidence type="ECO:0000313" key="2">
    <source>
        <dbReference type="EnsemblMetazoa" id="SMAR010080-PA"/>
    </source>
</evidence>
<dbReference type="CDD" id="cd09917">
    <property type="entry name" value="F-box_SF"/>
    <property type="match status" value="1"/>
</dbReference>
<evidence type="ECO:0000313" key="3">
    <source>
        <dbReference type="Proteomes" id="UP000014500"/>
    </source>
</evidence>
<dbReference type="PROSITE" id="PS50181">
    <property type="entry name" value="FBOX"/>
    <property type="match status" value="1"/>
</dbReference>
<dbReference type="InterPro" id="IPR015943">
    <property type="entry name" value="WD40/YVTN_repeat-like_dom_sf"/>
</dbReference>
<feature type="domain" description="F-box" evidence="1">
    <location>
        <begin position="1"/>
        <end position="50"/>
    </location>
</feature>
<dbReference type="OMA" id="ANVCIQR"/>
<dbReference type="HOGENOM" id="CLU_607418_0_0_1"/>
<dbReference type="SUPFAM" id="SSF50978">
    <property type="entry name" value="WD40 repeat-like"/>
    <property type="match status" value="1"/>
</dbReference>
<reference evidence="3" key="1">
    <citation type="submission" date="2011-05" db="EMBL/GenBank/DDBJ databases">
        <authorList>
            <person name="Richards S.R."/>
            <person name="Qu J."/>
            <person name="Jiang H."/>
            <person name="Jhangiani S.N."/>
            <person name="Agravi P."/>
            <person name="Goodspeed R."/>
            <person name="Gross S."/>
            <person name="Mandapat C."/>
            <person name="Jackson L."/>
            <person name="Mathew T."/>
            <person name="Pu L."/>
            <person name="Thornton R."/>
            <person name="Saada N."/>
            <person name="Wilczek-Boney K.B."/>
            <person name="Lee S."/>
            <person name="Kovar C."/>
            <person name="Wu Y."/>
            <person name="Scherer S.E."/>
            <person name="Worley K.C."/>
            <person name="Muzny D.M."/>
            <person name="Gibbs R."/>
        </authorList>
    </citation>
    <scope>NUCLEOTIDE SEQUENCE</scope>
    <source>
        <strain evidence="3">Brora</strain>
    </source>
</reference>
<protein>
    <recommendedName>
        <fullName evidence="1">F-box domain-containing protein</fullName>
    </recommendedName>
</protein>
<dbReference type="InterPro" id="IPR001810">
    <property type="entry name" value="F-box_dom"/>
</dbReference>
<evidence type="ECO:0000259" key="1">
    <source>
        <dbReference type="PROSITE" id="PS50181"/>
    </source>
</evidence>
<dbReference type="Gene3D" id="2.130.10.10">
    <property type="entry name" value="YVTN repeat-like/Quinoprotein amine dehydrogenase"/>
    <property type="match status" value="1"/>
</dbReference>
<dbReference type="SMART" id="SM00320">
    <property type="entry name" value="WD40"/>
    <property type="match status" value="2"/>
</dbReference>
<dbReference type="InterPro" id="IPR036322">
    <property type="entry name" value="WD40_repeat_dom_sf"/>
</dbReference>
<dbReference type="InterPro" id="IPR001680">
    <property type="entry name" value="WD40_rpt"/>
</dbReference>
<proteinExistence type="predicted"/>
<sequence>MSSSNFPPEVIEKILLNLDGVTLAQSRRVCSLWNQLVTNLIQRKNVWRTCCLREIPSDVLIELLGNRSYPDECQQWPRIYRQWRQMKKVCSQNPEQNTFSVSEESPVTCIKITGSYVVTGHRNGDIHLWDRILGRHVVRLGHHYKMVLDMALMDLELEGGLVSEINMCEKDVNLYYVQLGVGSAGIGCLCPYHFPDRELDRQLVISGGKDHTIQVNPIVANSDWLSEFRPFPMPVVLRHHSDSIECIKTFNNIVLAGCADNSISIWILEVSPDTACWPQISLKQVLIGPPNFLRWIGFWNNAISCLCYDARVCRFHINKSTDWLTTSLNFSPNKLYINDRVERIISNCFIFRDSIIIFLTVDRHFCVSVDGINFRATPTLPSLGSSVVAVNLVGSLLVLGTETGWTFIYHINSKEDLFKIDLFDFVWSSQVSEASIIAIDVLSSVDGPVVMVATTDSLTVVQWYQILKKDVIDSA</sequence>
<dbReference type="eggNOG" id="ENOG502SEWJ">
    <property type="taxonomic scope" value="Eukaryota"/>
</dbReference>
<dbReference type="STRING" id="126957.T1J8P4"/>
<dbReference type="SUPFAM" id="SSF81383">
    <property type="entry name" value="F-box domain"/>
    <property type="match status" value="1"/>
</dbReference>
<dbReference type="EnsemblMetazoa" id="SMAR010080-RA">
    <property type="protein sequence ID" value="SMAR010080-PA"/>
    <property type="gene ID" value="SMAR010080"/>
</dbReference>
<dbReference type="Gene3D" id="1.20.1280.50">
    <property type="match status" value="1"/>
</dbReference>
<organism evidence="2 3">
    <name type="scientific">Strigamia maritima</name>
    <name type="common">European centipede</name>
    <name type="synonym">Geophilus maritimus</name>
    <dbReference type="NCBI Taxonomy" id="126957"/>
    <lineage>
        <taxon>Eukaryota</taxon>
        <taxon>Metazoa</taxon>
        <taxon>Ecdysozoa</taxon>
        <taxon>Arthropoda</taxon>
        <taxon>Myriapoda</taxon>
        <taxon>Chilopoda</taxon>
        <taxon>Pleurostigmophora</taxon>
        <taxon>Geophilomorpha</taxon>
        <taxon>Linotaeniidae</taxon>
        <taxon>Strigamia</taxon>
    </lineage>
</organism>
<dbReference type="EMBL" id="JH431958">
    <property type="status" value="NOT_ANNOTATED_CDS"/>
    <property type="molecule type" value="Genomic_DNA"/>
</dbReference>
<name>T1J8P4_STRMM</name>
<dbReference type="Pfam" id="PF00400">
    <property type="entry name" value="WD40"/>
    <property type="match status" value="2"/>
</dbReference>
<dbReference type="InterPro" id="IPR036047">
    <property type="entry name" value="F-box-like_dom_sf"/>
</dbReference>
<dbReference type="AlphaFoldDB" id="T1J8P4"/>
<accession>T1J8P4</accession>
<keyword evidence="3" id="KW-1185">Reference proteome</keyword>
<dbReference type="Pfam" id="PF00646">
    <property type="entry name" value="F-box"/>
    <property type="match status" value="1"/>
</dbReference>
<dbReference type="PhylomeDB" id="T1J8P4"/>